<evidence type="ECO:0000313" key="4">
    <source>
        <dbReference type="Proteomes" id="UP000824201"/>
    </source>
</evidence>
<dbReference type="SUPFAM" id="SSF51735">
    <property type="entry name" value="NAD(P)-binding Rossmann-fold domains"/>
    <property type="match status" value="1"/>
</dbReference>
<dbReference type="Gene3D" id="3.30.360.10">
    <property type="entry name" value="Dihydrodipicolinate Reductase, domain 2"/>
    <property type="match status" value="1"/>
</dbReference>
<evidence type="ECO:0000259" key="1">
    <source>
        <dbReference type="Pfam" id="PF01408"/>
    </source>
</evidence>
<dbReference type="PANTHER" id="PTHR43054">
    <property type="match status" value="1"/>
</dbReference>
<protein>
    <submittedName>
        <fullName evidence="3">Gfo/Idh/MocA family oxidoreductase</fullName>
    </submittedName>
</protein>
<dbReference type="InterPro" id="IPR000683">
    <property type="entry name" value="Gfo/Idh/MocA-like_OxRdtase_N"/>
</dbReference>
<reference evidence="3" key="2">
    <citation type="journal article" date="2021" name="PeerJ">
        <title>Extensive microbial diversity within the chicken gut microbiome revealed by metagenomics and culture.</title>
        <authorList>
            <person name="Gilroy R."/>
            <person name="Ravi A."/>
            <person name="Getino M."/>
            <person name="Pursley I."/>
            <person name="Horton D.L."/>
            <person name="Alikhan N.F."/>
            <person name="Baker D."/>
            <person name="Gharbi K."/>
            <person name="Hall N."/>
            <person name="Watson M."/>
            <person name="Adriaenssens E.M."/>
            <person name="Foster-Nyarko E."/>
            <person name="Jarju S."/>
            <person name="Secka A."/>
            <person name="Antonio M."/>
            <person name="Oren A."/>
            <person name="Chaudhuri R.R."/>
            <person name="La Ragione R."/>
            <person name="Hildebrand F."/>
            <person name="Pallen M.J."/>
        </authorList>
    </citation>
    <scope>NUCLEOTIDE SEQUENCE</scope>
    <source>
        <strain evidence="3">ChiW13-3771</strain>
    </source>
</reference>
<dbReference type="Pfam" id="PF22725">
    <property type="entry name" value="GFO_IDH_MocA_C3"/>
    <property type="match status" value="1"/>
</dbReference>
<name>A0A9D1EED4_9FIRM</name>
<dbReference type="Pfam" id="PF01408">
    <property type="entry name" value="GFO_IDH_MocA"/>
    <property type="match status" value="1"/>
</dbReference>
<dbReference type="AlphaFoldDB" id="A0A9D1EED4"/>
<feature type="domain" description="Gfo/Idh/MocA-like oxidoreductase N-terminal" evidence="1">
    <location>
        <begin position="2"/>
        <end position="120"/>
    </location>
</feature>
<proteinExistence type="predicted"/>
<dbReference type="GO" id="GO:0000166">
    <property type="term" value="F:nucleotide binding"/>
    <property type="evidence" value="ECO:0007669"/>
    <property type="project" value="InterPro"/>
</dbReference>
<sequence>MIRFAVIGTSFITEWFLNAAKECKELQFAAVCSRDGQKGKELAQRHNSEARVYTKLEELAQASDIDAVYIASPNSLHCEQAILMMNGKKHVLCEKPFASNAEETERMLEVARKNKVILLEGMRSAFDPGFQKIKENLGELGTIRNVTFQFCQYSSRYDELKAGKRANVFSWDYSGGVLMDLGIYCIHPMVELFGEPKKVLANTVMVEGVDGAGSIIAEYEEMQVNLSYSKISAGGSFGQIQGESGYMTISDIAAPNEVIIHYNDGTEEILEYRPAGMNLIYEIKQWAELIQKHSMPEESQMITRQVMKVVDQVKKQVGIQFPADKEGM</sequence>
<dbReference type="SUPFAM" id="SSF55347">
    <property type="entry name" value="Glyceraldehyde-3-phosphate dehydrogenase-like, C-terminal domain"/>
    <property type="match status" value="1"/>
</dbReference>
<dbReference type="PANTHER" id="PTHR43054:SF1">
    <property type="entry name" value="SCYLLO-INOSITOL 2-DEHYDROGENASE (NADP(+)) IOLU"/>
    <property type="match status" value="1"/>
</dbReference>
<accession>A0A9D1EED4</accession>
<organism evidence="3 4">
    <name type="scientific">Candidatus Fimimorpha faecalis</name>
    <dbReference type="NCBI Taxonomy" id="2840824"/>
    <lineage>
        <taxon>Bacteria</taxon>
        <taxon>Bacillati</taxon>
        <taxon>Bacillota</taxon>
        <taxon>Clostridia</taxon>
        <taxon>Eubacteriales</taxon>
        <taxon>Candidatus Fimimorpha</taxon>
    </lineage>
</organism>
<evidence type="ECO:0000313" key="3">
    <source>
        <dbReference type="EMBL" id="HIR88526.1"/>
    </source>
</evidence>
<dbReference type="InterPro" id="IPR036291">
    <property type="entry name" value="NAD(P)-bd_dom_sf"/>
</dbReference>
<dbReference type="Gene3D" id="3.40.50.720">
    <property type="entry name" value="NAD(P)-binding Rossmann-like Domain"/>
    <property type="match status" value="1"/>
</dbReference>
<reference evidence="3" key="1">
    <citation type="submission" date="2020-10" db="EMBL/GenBank/DDBJ databases">
        <authorList>
            <person name="Gilroy R."/>
        </authorList>
    </citation>
    <scope>NUCLEOTIDE SEQUENCE</scope>
    <source>
        <strain evidence="3">ChiW13-3771</strain>
    </source>
</reference>
<dbReference type="Proteomes" id="UP000824201">
    <property type="component" value="Unassembled WGS sequence"/>
</dbReference>
<dbReference type="InterPro" id="IPR055170">
    <property type="entry name" value="GFO_IDH_MocA-like_dom"/>
</dbReference>
<dbReference type="EMBL" id="DVHN01000070">
    <property type="protein sequence ID" value="HIR88526.1"/>
    <property type="molecule type" value="Genomic_DNA"/>
</dbReference>
<gene>
    <name evidence="3" type="ORF">IAC96_06195</name>
</gene>
<evidence type="ECO:0000259" key="2">
    <source>
        <dbReference type="Pfam" id="PF22725"/>
    </source>
</evidence>
<feature type="domain" description="GFO/IDH/MocA-like oxidoreductase" evidence="2">
    <location>
        <begin position="138"/>
        <end position="246"/>
    </location>
</feature>
<comment type="caution">
    <text evidence="3">The sequence shown here is derived from an EMBL/GenBank/DDBJ whole genome shotgun (WGS) entry which is preliminary data.</text>
</comment>